<feature type="transmembrane region" description="Helical" evidence="6">
    <location>
        <begin position="144"/>
        <end position="165"/>
    </location>
</feature>
<dbReference type="PIRSF" id="PIRSF005859">
    <property type="entry name" value="PBR"/>
    <property type="match status" value="1"/>
</dbReference>
<evidence type="ECO:0000256" key="2">
    <source>
        <dbReference type="ARBA" id="ARBA00007524"/>
    </source>
</evidence>
<dbReference type="RefSeq" id="WP_340327943.1">
    <property type="nucleotide sequence ID" value="NZ_JAZHOF010000001.1"/>
</dbReference>
<keyword evidence="8" id="KW-1185">Reference proteome</keyword>
<feature type="transmembrane region" description="Helical" evidence="6">
    <location>
        <begin position="58"/>
        <end position="79"/>
    </location>
</feature>
<comment type="similarity">
    <text evidence="2">Belongs to the TspO/BZRP family.</text>
</comment>
<dbReference type="GO" id="GO:0033013">
    <property type="term" value="P:tetrapyrrole metabolic process"/>
    <property type="evidence" value="ECO:0007669"/>
    <property type="project" value="UniProtKB-ARBA"/>
</dbReference>
<gene>
    <name evidence="7" type="ORF">V3328_01880</name>
</gene>
<dbReference type="GO" id="GO:0016020">
    <property type="term" value="C:membrane"/>
    <property type="evidence" value="ECO:0007669"/>
    <property type="project" value="UniProtKB-SubCell"/>
</dbReference>
<name>A0AAW9RMT1_9HYPH</name>
<dbReference type="PROSITE" id="PS51257">
    <property type="entry name" value="PROKAR_LIPOPROTEIN"/>
    <property type="match status" value="1"/>
</dbReference>
<dbReference type="Proteomes" id="UP001378188">
    <property type="component" value="Unassembled WGS sequence"/>
</dbReference>
<dbReference type="Pfam" id="PF03073">
    <property type="entry name" value="TspO_MBR"/>
    <property type="match status" value="1"/>
</dbReference>
<keyword evidence="4 6" id="KW-1133">Transmembrane helix</keyword>
<dbReference type="AlphaFoldDB" id="A0AAW9RMT1"/>
<dbReference type="PANTHER" id="PTHR10057">
    <property type="entry name" value="PERIPHERAL-TYPE BENZODIAZEPINE RECEPTOR"/>
    <property type="match status" value="1"/>
</dbReference>
<evidence type="ECO:0000256" key="1">
    <source>
        <dbReference type="ARBA" id="ARBA00004141"/>
    </source>
</evidence>
<dbReference type="InterPro" id="IPR038330">
    <property type="entry name" value="TspO/MBR-related_sf"/>
</dbReference>
<evidence type="ECO:0000256" key="3">
    <source>
        <dbReference type="ARBA" id="ARBA00022692"/>
    </source>
</evidence>
<evidence type="ECO:0000256" key="6">
    <source>
        <dbReference type="SAM" id="Phobius"/>
    </source>
</evidence>
<sequence length="169" mass="18088">MRSPTTAPRRTSLVDLAALAGIVLACLAVGYLGSLATAPNLEPWYANLVKPSWTPPDVAFPIVWTILYVAMAVAAWLVWRTSADPGSKRRALVGFGVQLALNGAWSWAFFAAQSPGSGLVVIAALLAAIAWTVRAFWRISRPAGILMLPYLAWVCFAAALNLAIFTMNS</sequence>
<dbReference type="CDD" id="cd15904">
    <property type="entry name" value="TSPO_MBR"/>
    <property type="match status" value="1"/>
</dbReference>
<dbReference type="PANTHER" id="PTHR10057:SF0">
    <property type="entry name" value="TRANSLOCATOR PROTEIN"/>
    <property type="match status" value="1"/>
</dbReference>
<dbReference type="EMBL" id="JAZHOF010000001">
    <property type="protein sequence ID" value="MEJ8570208.1"/>
    <property type="molecule type" value="Genomic_DNA"/>
</dbReference>
<dbReference type="InterPro" id="IPR004307">
    <property type="entry name" value="TspO_MBR"/>
</dbReference>
<comment type="caution">
    <text evidence="7">The sequence shown here is derived from an EMBL/GenBank/DDBJ whole genome shotgun (WGS) entry which is preliminary data.</text>
</comment>
<evidence type="ECO:0000313" key="7">
    <source>
        <dbReference type="EMBL" id="MEJ8570208.1"/>
    </source>
</evidence>
<proteinExistence type="inferred from homology"/>
<keyword evidence="3 6" id="KW-0812">Transmembrane</keyword>
<feature type="transmembrane region" description="Helical" evidence="6">
    <location>
        <begin position="91"/>
        <end position="110"/>
    </location>
</feature>
<dbReference type="Gene3D" id="1.20.1260.100">
    <property type="entry name" value="TspO/MBR protein"/>
    <property type="match status" value="1"/>
</dbReference>
<protein>
    <submittedName>
        <fullName evidence="7">TspO/MBR family protein</fullName>
    </submittedName>
</protein>
<organism evidence="7 8">
    <name type="scientific">Microbaculum marinum</name>
    <dbReference type="NCBI Taxonomy" id="1764581"/>
    <lineage>
        <taxon>Bacteria</taxon>
        <taxon>Pseudomonadati</taxon>
        <taxon>Pseudomonadota</taxon>
        <taxon>Alphaproteobacteria</taxon>
        <taxon>Hyphomicrobiales</taxon>
        <taxon>Tepidamorphaceae</taxon>
        <taxon>Microbaculum</taxon>
    </lineage>
</organism>
<dbReference type="FunFam" id="1.20.1260.100:FF:000001">
    <property type="entry name" value="translocator protein 2"/>
    <property type="match status" value="1"/>
</dbReference>
<comment type="subcellular location">
    <subcellularLocation>
        <location evidence="1">Membrane</location>
        <topology evidence="1">Multi-pass membrane protein</topology>
    </subcellularLocation>
</comment>
<feature type="transmembrane region" description="Helical" evidence="6">
    <location>
        <begin position="12"/>
        <end position="38"/>
    </location>
</feature>
<keyword evidence="5 6" id="KW-0472">Membrane</keyword>
<reference evidence="7 8" key="1">
    <citation type="submission" date="2024-02" db="EMBL/GenBank/DDBJ databases">
        <title>Genome analysis and characterization of Microbaculum marinisediminis sp. nov., isolated from marine sediment.</title>
        <authorList>
            <person name="Du Z.-J."/>
            <person name="Ye Y.-Q."/>
            <person name="Zhang Z.-R."/>
            <person name="Yuan S.-M."/>
            <person name="Zhang X.-Y."/>
        </authorList>
    </citation>
    <scope>NUCLEOTIDE SEQUENCE [LARGE SCALE GENOMIC DNA]</scope>
    <source>
        <strain evidence="7 8">SDUM1044001</strain>
    </source>
</reference>
<evidence type="ECO:0000313" key="8">
    <source>
        <dbReference type="Proteomes" id="UP001378188"/>
    </source>
</evidence>
<evidence type="ECO:0000256" key="4">
    <source>
        <dbReference type="ARBA" id="ARBA00022989"/>
    </source>
</evidence>
<accession>A0AAW9RMT1</accession>
<feature type="transmembrane region" description="Helical" evidence="6">
    <location>
        <begin position="116"/>
        <end position="137"/>
    </location>
</feature>
<evidence type="ECO:0000256" key="5">
    <source>
        <dbReference type="ARBA" id="ARBA00023136"/>
    </source>
</evidence>